<dbReference type="Proteomes" id="UP000622890">
    <property type="component" value="Unassembled WGS sequence"/>
</dbReference>
<organism evidence="2 3">
    <name type="scientific">Noviherbaspirillum pedocola</name>
    <dbReference type="NCBI Taxonomy" id="2801341"/>
    <lineage>
        <taxon>Bacteria</taxon>
        <taxon>Pseudomonadati</taxon>
        <taxon>Pseudomonadota</taxon>
        <taxon>Betaproteobacteria</taxon>
        <taxon>Burkholderiales</taxon>
        <taxon>Oxalobacteraceae</taxon>
        <taxon>Noviherbaspirillum</taxon>
    </lineage>
</organism>
<evidence type="ECO:0000256" key="1">
    <source>
        <dbReference type="SAM" id="MobiDB-lite"/>
    </source>
</evidence>
<sequence length="240" mass="26222">MKRFETSARCTGAAGRDTRYTQRMSNTTRSAKKPSKAPPEQLAFDFEATDESEITGSTLDEEASADQQKVIAGALKSEEATRCGLRALFFDIDGVLHPTGIAYEDEAGGIYCDPDDQRFIWAAILAELLEPHPDVVLVCHSTWRHRLGFRGLRAILPPELAERLIGVTDLYVGREESIQAYVAQHGIAADAYVIIDNERGAFTAGTSQLVHVNSSTGISTPKARAAIATALERLRNSKDE</sequence>
<name>A0A934W7E1_9BURK</name>
<keyword evidence="3" id="KW-1185">Reference proteome</keyword>
<gene>
    <name evidence="2" type="ORF">JJB74_22105</name>
</gene>
<dbReference type="EMBL" id="JAEPBG010000011">
    <property type="protein sequence ID" value="MBK4737322.1"/>
    <property type="molecule type" value="Genomic_DNA"/>
</dbReference>
<accession>A0A934W7E1</accession>
<reference evidence="2" key="1">
    <citation type="submission" date="2021-01" db="EMBL/GenBank/DDBJ databases">
        <title>Genome sequence of strain Noviherbaspirillum sp. DKR-6.</title>
        <authorList>
            <person name="Chaudhary D.K."/>
        </authorList>
    </citation>
    <scope>NUCLEOTIDE SEQUENCE</scope>
    <source>
        <strain evidence="2">DKR-6</strain>
    </source>
</reference>
<dbReference type="RefSeq" id="WP_200595515.1">
    <property type="nucleotide sequence ID" value="NZ_JAEPBG010000011.1"/>
</dbReference>
<comment type="caution">
    <text evidence="2">The sequence shown here is derived from an EMBL/GenBank/DDBJ whole genome shotgun (WGS) entry which is preliminary data.</text>
</comment>
<evidence type="ECO:0000313" key="2">
    <source>
        <dbReference type="EMBL" id="MBK4737322.1"/>
    </source>
</evidence>
<protein>
    <submittedName>
        <fullName evidence="2">Uncharacterized protein</fullName>
    </submittedName>
</protein>
<evidence type="ECO:0000313" key="3">
    <source>
        <dbReference type="Proteomes" id="UP000622890"/>
    </source>
</evidence>
<dbReference type="AlphaFoldDB" id="A0A934W7E1"/>
<feature type="region of interest" description="Disordered" evidence="1">
    <location>
        <begin position="1"/>
        <end position="42"/>
    </location>
</feature>
<dbReference type="Pfam" id="PF18143">
    <property type="entry name" value="HAD_SAK_2"/>
    <property type="match status" value="1"/>
</dbReference>
<proteinExistence type="predicted"/>